<feature type="transmembrane region" description="Helical" evidence="1">
    <location>
        <begin position="66"/>
        <end position="88"/>
    </location>
</feature>
<evidence type="ECO:0000313" key="3">
    <source>
        <dbReference type="Proteomes" id="UP000248349"/>
    </source>
</evidence>
<keyword evidence="1" id="KW-0472">Membrane</keyword>
<gene>
    <name evidence="2" type="ORF">BP01DRAFT_50006</name>
</gene>
<sequence length="93" mass="10978">MEKTQDSVPSYHIHYPFLWSKITMAQHDREPHAYLEEPKGYNIDLLDESLTRVQTQFLCRNPEERFLVAVLLPAEEFIALILSFNVFLELLLN</sequence>
<proteinExistence type="predicted"/>
<dbReference type="RefSeq" id="XP_025431347.1">
    <property type="nucleotide sequence ID" value="XM_025579908.1"/>
</dbReference>
<accession>A0A318ZDE8</accession>
<keyword evidence="1" id="KW-0812">Transmembrane</keyword>
<name>A0A318ZDE8_9EURO</name>
<dbReference type="GeneID" id="37081137"/>
<keyword evidence="1" id="KW-1133">Transmembrane helix</keyword>
<dbReference type="Proteomes" id="UP000248349">
    <property type="component" value="Unassembled WGS sequence"/>
</dbReference>
<organism evidence="2 3">
    <name type="scientific">Aspergillus saccharolyticus JOP 1030-1</name>
    <dbReference type="NCBI Taxonomy" id="1450539"/>
    <lineage>
        <taxon>Eukaryota</taxon>
        <taxon>Fungi</taxon>
        <taxon>Dikarya</taxon>
        <taxon>Ascomycota</taxon>
        <taxon>Pezizomycotina</taxon>
        <taxon>Eurotiomycetes</taxon>
        <taxon>Eurotiomycetidae</taxon>
        <taxon>Eurotiales</taxon>
        <taxon>Aspergillaceae</taxon>
        <taxon>Aspergillus</taxon>
        <taxon>Aspergillus subgen. Circumdati</taxon>
    </lineage>
</organism>
<evidence type="ECO:0000313" key="2">
    <source>
        <dbReference type="EMBL" id="PYH45365.1"/>
    </source>
</evidence>
<evidence type="ECO:0000256" key="1">
    <source>
        <dbReference type="SAM" id="Phobius"/>
    </source>
</evidence>
<reference evidence="2 3" key="1">
    <citation type="submission" date="2016-12" db="EMBL/GenBank/DDBJ databases">
        <title>The genomes of Aspergillus section Nigri reveals drivers in fungal speciation.</title>
        <authorList>
            <consortium name="DOE Joint Genome Institute"/>
            <person name="Vesth T.C."/>
            <person name="Nybo J."/>
            <person name="Theobald S."/>
            <person name="Brandl J."/>
            <person name="Frisvad J.C."/>
            <person name="Nielsen K.F."/>
            <person name="Lyhne E.K."/>
            <person name="Kogle M.E."/>
            <person name="Kuo A."/>
            <person name="Riley R."/>
            <person name="Clum A."/>
            <person name="Nolan M."/>
            <person name="Lipzen A."/>
            <person name="Salamov A."/>
            <person name="Henrissat B."/>
            <person name="Wiebenga A."/>
            <person name="De Vries R.P."/>
            <person name="Grigoriev I.V."/>
            <person name="Mortensen U.H."/>
            <person name="Andersen M.R."/>
            <person name="Baker S.E."/>
        </authorList>
    </citation>
    <scope>NUCLEOTIDE SEQUENCE [LARGE SCALE GENOMIC DNA]</scope>
    <source>
        <strain evidence="2 3">JOP 1030-1</strain>
    </source>
</reference>
<dbReference type="AlphaFoldDB" id="A0A318ZDE8"/>
<keyword evidence="3" id="KW-1185">Reference proteome</keyword>
<dbReference type="EMBL" id="KZ821232">
    <property type="protein sequence ID" value="PYH45365.1"/>
    <property type="molecule type" value="Genomic_DNA"/>
</dbReference>
<protein>
    <submittedName>
        <fullName evidence="2">Uncharacterized protein</fullName>
    </submittedName>
</protein>